<dbReference type="EMBL" id="CP000323">
    <property type="protein sequence ID" value="ABE75112.1"/>
    <property type="molecule type" value="Genomic_DNA"/>
</dbReference>
<evidence type="ECO:0000313" key="7">
    <source>
        <dbReference type="Proteomes" id="UP000002425"/>
    </source>
</evidence>
<dbReference type="SUPFAM" id="SSF90123">
    <property type="entry name" value="ABC transporter transmembrane region"/>
    <property type="match status" value="1"/>
</dbReference>
<evidence type="ECO:0008006" key="8">
    <source>
        <dbReference type="Google" id="ProtNLM"/>
    </source>
</evidence>
<dbReference type="SUPFAM" id="SSF52540">
    <property type="entry name" value="P-loop containing nucleoside triphosphate hydrolases"/>
    <property type="match status" value="1"/>
</dbReference>
<dbReference type="KEGG" id="pcr:Pcryo_1331"/>
<dbReference type="GO" id="GO:0005886">
    <property type="term" value="C:plasma membrane"/>
    <property type="evidence" value="ECO:0007669"/>
    <property type="project" value="UniProtKB-SubCell"/>
</dbReference>
<feature type="transmembrane region" description="Helical" evidence="5">
    <location>
        <begin position="150"/>
        <end position="166"/>
    </location>
</feature>
<keyword evidence="4 5" id="KW-0472">Membrane</keyword>
<dbReference type="HOGENOM" id="CLU_053315_0_0_6"/>
<dbReference type="STRING" id="335284.Pcryo_1331"/>
<evidence type="ECO:0000256" key="1">
    <source>
        <dbReference type="ARBA" id="ARBA00004651"/>
    </source>
</evidence>
<dbReference type="RefSeq" id="WP_011513664.1">
    <property type="nucleotide sequence ID" value="NC_007969.1"/>
</dbReference>
<dbReference type="eggNOG" id="COG1132">
    <property type="taxonomic scope" value="Bacteria"/>
</dbReference>
<organism evidence="6 7">
    <name type="scientific">Psychrobacter cryohalolentis (strain ATCC BAA-1226 / DSM 17306 / VKM B-2378 / K5)</name>
    <dbReference type="NCBI Taxonomy" id="335284"/>
    <lineage>
        <taxon>Bacteria</taxon>
        <taxon>Pseudomonadati</taxon>
        <taxon>Pseudomonadota</taxon>
        <taxon>Gammaproteobacteria</taxon>
        <taxon>Moraxellales</taxon>
        <taxon>Moraxellaceae</taxon>
        <taxon>Psychrobacter</taxon>
    </lineage>
</organism>
<dbReference type="Gene3D" id="3.40.50.300">
    <property type="entry name" value="P-loop containing nucleotide triphosphate hydrolases"/>
    <property type="match status" value="1"/>
</dbReference>
<dbReference type="Proteomes" id="UP000002425">
    <property type="component" value="Chromosome"/>
</dbReference>
<protein>
    <recommendedName>
        <fullName evidence="8">ABC transporter related protein</fullName>
    </recommendedName>
</protein>
<keyword evidence="7" id="KW-1185">Reference proteome</keyword>
<dbReference type="GO" id="GO:0005524">
    <property type="term" value="F:ATP binding"/>
    <property type="evidence" value="ECO:0007669"/>
    <property type="project" value="InterPro"/>
</dbReference>
<proteinExistence type="predicted"/>
<feature type="transmembrane region" description="Helical" evidence="5">
    <location>
        <begin position="234"/>
        <end position="252"/>
    </location>
</feature>
<evidence type="ECO:0000313" key="6">
    <source>
        <dbReference type="EMBL" id="ABE75112.1"/>
    </source>
</evidence>
<sequence length="442" mass="50220">MIYKIISNQHLRMALLFLLIQQIIVASSTYFIARLAQSLTEESISILYMVLFAVSLVAVYVPAYFCVTNTERAKYDAHKLYNDNFHTVFLGKTCLLSSDELQSTATTTLAQESNYTLETVIDSIFDISALVLNVLFNVLVIAWFLDGTLLLGYAVGIIFASLFVHFRRHALKSAAKTDQQSRLNLTAKLFDSWDNVVIFNKHNYTLYNNIVQKIFATAKNNSVKSTSIQHINSSLGMIILMLPVFVVTAFIFNKNWQDAATMAVLITTLPRQIQLLQMCYALIGYHTSIGVIKTMLDGILEVLQPTAVNLDHYIQADQIRVQQTGDIFDSTQLPKQGRVTLVGNNGVGKSCMLLKLKEDYQEQAYYLPAKHNLYFNYKSDKAHKGSTGQQLIKQIQEIREDDQSTIVMLDEWDAHLDRENTQIIDQYLDELAQTRLVMDVRH</sequence>
<feature type="transmembrane region" description="Helical" evidence="5">
    <location>
        <begin position="12"/>
        <end position="33"/>
    </location>
</feature>
<name>Q1QB41_PSYCK</name>
<accession>Q1QB41</accession>
<keyword evidence="3 5" id="KW-1133">Transmembrane helix</keyword>
<dbReference type="InterPro" id="IPR036640">
    <property type="entry name" value="ABC1_TM_sf"/>
</dbReference>
<feature type="transmembrane region" description="Helical" evidence="5">
    <location>
        <begin position="124"/>
        <end position="144"/>
    </location>
</feature>
<dbReference type="InterPro" id="IPR027417">
    <property type="entry name" value="P-loop_NTPase"/>
</dbReference>
<gene>
    <name evidence="6" type="ordered locus">Pcryo_1331</name>
</gene>
<evidence type="ECO:0000256" key="3">
    <source>
        <dbReference type="ARBA" id="ARBA00022989"/>
    </source>
</evidence>
<evidence type="ECO:0000256" key="2">
    <source>
        <dbReference type="ARBA" id="ARBA00022692"/>
    </source>
</evidence>
<reference evidence="6" key="1">
    <citation type="submission" date="2006-03" db="EMBL/GenBank/DDBJ databases">
        <title>Complete sequence of chromosome of Psychrobacter cryohalolentis K5.</title>
        <authorList>
            <consortium name="US DOE Joint Genome Institute"/>
            <person name="Copeland A."/>
            <person name="Lucas S."/>
            <person name="Lapidus A."/>
            <person name="Barry K."/>
            <person name="Detter J.C."/>
            <person name="Glavina del Rio T."/>
            <person name="Hammon N."/>
            <person name="Israni S."/>
            <person name="Dalin E."/>
            <person name="Tice H."/>
            <person name="Pitluck S."/>
            <person name="Brettin T."/>
            <person name="Bruce D."/>
            <person name="Han C."/>
            <person name="Tapia R."/>
            <person name="Sims D.R."/>
            <person name="Gilna P."/>
            <person name="Schmutz J."/>
            <person name="Larimer F."/>
            <person name="Land M."/>
            <person name="Hauser L."/>
            <person name="Kyrpides N."/>
            <person name="Kim E."/>
            <person name="Richardson P."/>
        </authorList>
    </citation>
    <scope>NUCLEOTIDE SEQUENCE</scope>
    <source>
        <strain evidence="6">K5</strain>
    </source>
</reference>
<dbReference type="AlphaFoldDB" id="Q1QB41"/>
<evidence type="ECO:0000256" key="4">
    <source>
        <dbReference type="ARBA" id="ARBA00023136"/>
    </source>
</evidence>
<feature type="transmembrane region" description="Helical" evidence="5">
    <location>
        <begin position="45"/>
        <end position="67"/>
    </location>
</feature>
<keyword evidence="2 5" id="KW-0812">Transmembrane</keyword>
<comment type="subcellular location">
    <subcellularLocation>
        <location evidence="1">Cell membrane</location>
        <topology evidence="1">Multi-pass membrane protein</topology>
    </subcellularLocation>
</comment>
<evidence type="ECO:0000256" key="5">
    <source>
        <dbReference type="SAM" id="Phobius"/>
    </source>
</evidence>